<proteinExistence type="predicted"/>
<dbReference type="PANTHER" id="PTHR23501:SF177">
    <property type="entry name" value="MAJOR FACILITATOR SUPERFAMILY (MFS) PROFILE DOMAIN-CONTAINING PROTEIN-RELATED"/>
    <property type="match status" value="1"/>
</dbReference>
<evidence type="ECO:0000256" key="2">
    <source>
        <dbReference type="ARBA" id="ARBA00022448"/>
    </source>
</evidence>
<feature type="transmembrane region" description="Helical" evidence="7">
    <location>
        <begin position="186"/>
        <end position="204"/>
    </location>
</feature>
<dbReference type="PROSITE" id="PS50850">
    <property type="entry name" value="MFS"/>
    <property type="match status" value="1"/>
</dbReference>
<keyword evidence="3 7" id="KW-0812">Transmembrane</keyword>
<dbReference type="EMBL" id="PHWZ01001049">
    <property type="protein sequence ID" value="TEY28131.1"/>
    <property type="molecule type" value="Genomic_DNA"/>
</dbReference>
<feature type="transmembrane region" description="Helical" evidence="7">
    <location>
        <begin position="257"/>
        <end position="276"/>
    </location>
</feature>
<gene>
    <name evidence="9" type="ORF">BOTCAL_1053g00010</name>
</gene>
<feature type="transmembrane region" description="Helical" evidence="7">
    <location>
        <begin position="128"/>
        <end position="147"/>
    </location>
</feature>
<feature type="transmembrane region" description="Helical" evidence="7">
    <location>
        <begin position="362"/>
        <end position="384"/>
    </location>
</feature>
<dbReference type="InterPro" id="IPR036259">
    <property type="entry name" value="MFS_trans_sf"/>
</dbReference>
<comment type="caution">
    <text evidence="9">The sequence shown here is derived from an EMBL/GenBank/DDBJ whole genome shotgun (WGS) entry which is preliminary data.</text>
</comment>
<accession>A0A4Y8CGK8</accession>
<evidence type="ECO:0000313" key="9">
    <source>
        <dbReference type="EMBL" id="TEY28131.1"/>
    </source>
</evidence>
<keyword evidence="2" id="KW-0813">Transport</keyword>
<keyword evidence="4 7" id="KW-1133">Transmembrane helix</keyword>
<feature type="transmembrane region" description="Helical" evidence="7">
    <location>
        <begin position="422"/>
        <end position="444"/>
    </location>
</feature>
<dbReference type="InterPro" id="IPR011701">
    <property type="entry name" value="MFS"/>
</dbReference>
<evidence type="ECO:0000259" key="8">
    <source>
        <dbReference type="PROSITE" id="PS50850"/>
    </source>
</evidence>
<keyword evidence="5 7" id="KW-0472">Membrane</keyword>
<feature type="transmembrane region" description="Helical" evidence="7">
    <location>
        <begin position="330"/>
        <end position="350"/>
    </location>
</feature>
<dbReference type="GO" id="GO:0022857">
    <property type="term" value="F:transmembrane transporter activity"/>
    <property type="evidence" value="ECO:0007669"/>
    <property type="project" value="InterPro"/>
</dbReference>
<dbReference type="GO" id="GO:0005886">
    <property type="term" value="C:plasma membrane"/>
    <property type="evidence" value="ECO:0007669"/>
    <property type="project" value="TreeGrafter"/>
</dbReference>
<evidence type="ECO:0000256" key="4">
    <source>
        <dbReference type="ARBA" id="ARBA00022989"/>
    </source>
</evidence>
<feature type="transmembrane region" description="Helical" evidence="7">
    <location>
        <begin position="391"/>
        <end position="410"/>
    </location>
</feature>
<evidence type="ECO:0000313" key="10">
    <source>
        <dbReference type="Proteomes" id="UP000297299"/>
    </source>
</evidence>
<evidence type="ECO:0000256" key="7">
    <source>
        <dbReference type="SAM" id="Phobius"/>
    </source>
</evidence>
<feature type="region of interest" description="Disordered" evidence="6">
    <location>
        <begin position="1"/>
        <end position="52"/>
    </location>
</feature>
<feature type="transmembrane region" description="Helical" evidence="7">
    <location>
        <begin position="153"/>
        <end position="174"/>
    </location>
</feature>
<feature type="region of interest" description="Disordered" evidence="6">
    <location>
        <begin position="553"/>
        <end position="588"/>
    </location>
</feature>
<organism evidence="9 10">
    <name type="scientific">Botryotinia calthae</name>
    <dbReference type="NCBI Taxonomy" id="38488"/>
    <lineage>
        <taxon>Eukaryota</taxon>
        <taxon>Fungi</taxon>
        <taxon>Dikarya</taxon>
        <taxon>Ascomycota</taxon>
        <taxon>Pezizomycotina</taxon>
        <taxon>Leotiomycetes</taxon>
        <taxon>Helotiales</taxon>
        <taxon>Sclerotiniaceae</taxon>
        <taxon>Botryotinia</taxon>
    </lineage>
</organism>
<feature type="transmembrane region" description="Helical" evidence="7">
    <location>
        <begin position="216"/>
        <end position="236"/>
    </location>
</feature>
<dbReference type="OrthoDB" id="10021397at2759"/>
<dbReference type="AlphaFoldDB" id="A0A4Y8CGK8"/>
<feature type="domain" description="Major facilitator superfamily (MFS) profile" evidence="8">
    <location>
        <begin position="63"/>
        <end position="554"/>
    </location>
</feature>
<feature type="transmembrane region" description="Helical" evidence="7">
    <location>
        <begin position="526"/>
        <end position="547"/>
    </location>
</feature>
<protein>
    <recommendedName>
        <fullName evidence="8">Major facilitator superfamily (MFS) profile domain-containing protein</fullName>
    </recommendedName>
</protein>
<feature type="transmembrane region" description="Helical" evidence="7">
    <location>
        <begin position="456"/>
        <end position="477"/>
    </location>
</feature>
<dbReference type="InterPro" id="IPR020846">
    <property type="entry name" value="MFS_dom"/>
</dbReference>
<dbReference type="Gene3D" id="1.20.1720.10">
    <property type="entry name" value="Multidrug resistance protein D"/>
    <property type="match status" value="1"/>
</dbReference>
<reference evidence="9 10" key="1">
    <citation type="submission" date="2017-11" db="EMBL/GenBank/DDBJ databases">
        <title>Comparative genomics of Botrytis spp.</title>
        <authorList>
            <person name="Valero-Jimenez C.A."/>
            <person name="Tapia P."/>
            <person name="Veloso J."/>
            <person name="Silva-Moreno E."/>
            <person name="Staats M."/>
            <person name="Valdes J.H."/>
            <person name="Van Kan J.A.L."/>
        </authorList>
    </citation>
    <scope>NUCLEOTIDE SEQUENCE [LARGE SCALE GENOMIC DNA]</scope>
    <source>
        <strain evidence="9 10">MUCL2830</strain>
    </source>
</reference>
<dbReference type="FunFam" id="1.20.1250.20:FF:000196">
    <property type="entry name" value="MFS toxin efflux pump (AflT)"/>
    <property type="match status" value="1"/>
</dbReference>
<feature type="compositionally biased region" description="Basic and acidic residues" evidence="6">
    <location>
        <begin position="30"/>
        <end position="40"/>
    </location>
</feature>
<dbReference type="PANTHER" id="PTHR23501">
    <property type="entry name" value="MAJOR FACILITATOR SUPERFAMILY"/>
    <property type="match status" value="1"/>
</dbReference>
<dbReference type="SUPFAM" id="SSF103473">
    <property type="entry name" value="MFS general substrate transporter"/>
    <property type="match status" value="1"/>
</dbReference>
<dbReference type="CDD" id="cd17502">
    <property type="entry name" value="MFS_Azr1_MDR_like"/>
    <property type="match status" value="1"/>
</dbReference>
<comment type="subcellular location">
    <subcellularLocation>
        <location evidence="1">Membrane</location>
        <topology evidence="1">Multi-pass membrane protein</topology>
    </subcellularLocation>
</comment>
<evidence type="ECO:0000256" key="1">
    <source>
        <dbReference type="ARBA" id="ARBA00004141"/>
    </source>
</evidence>
<dbReference type="Gene3D" id="1.20.1250.20">
    <property type="entry name" value="MFS general substrate transporter like domains"/>
    <property type="match status" value="1"/>
</dbReference>
<feature type="transmembrane region" description="Helical" evidence="7">
    <location>
        <begin position="98"/>
        <end position="116"/>
    </location>
</feature>
<feature type="transmembrane region" description="Helical" evidence="7">
    <location>
        <begin position="288"/>
        <end position="309"/>
    </location>
</feature>
<name>A0A4Y8CGK8_9HELO</name>
<keyword evidence="10" id="KW-1185">Reference proteome</keyword>
<dbReference type="Proteomes" id="UP000297299">
    <property type="component" value="Unassembled WGS sequence"/>
</dbReference>
<feature type="transmembrane region" description="Helical" evidence="7">
    <location>
        <begin position="61"/>
        <end position="86"/>
    </location>
</feature>
<evidence type="ECO:0000256" key="5">
    <source>
        <dbReference type="ARBA" id="ARBA00023136"/>
    </source>
</evidence>
<sequence>MSSIKEMTRKSADATSTSSSPVVPLASTLLEEKHTSKTDATDDDNTTDASKSEYPQGWKLWLVYISTLLTMFLVPLDMTIVATAIPKITQDFESLDDVGWYGSAFFLTLAVFQSPWGKIFKYYPTKIAYAVSVFIFSLGSLICGTAQNSQMLIAGRIITGCGGAGVTIGTYVIISHLVPPSKASAFIGGIGAAFSIASVAGPLVGGAFTGKVSWRFCFYINLIIGGIATLIFLALFPKPTAPLPRATLKEKLLQLDLLGTTLAVASIVCYFLALEWGGVTKAWGSADVVGTLVGSILLAIAFSVVQWILDQRASIIPRILAQRHVAGGSAFMFLLSCANFLMIYNLPLYFQSVKGSSPTLSGIQVLPLIVSASLFVIASGILFTKFPKYQLYLLVGAGFTTIGAGLLYTLKTHSYAGYYIGYQFVVGFGNGVCQQIPLTVVQAFSKPEDLATSMSTVLFFQLLSGALSVAAAQSIFINRLLASASKRLPEVSRQTILSTGATDLQRVFTGDQLSNIRESYLDGLRAAWAMAIAFAGVALLVGLTLGFRKIEKPSQNGGVVTDEEKKTEGGSMGGVHDRNLDENQNPEA</sequence>
<evidence type="ECO:0000256" key="6">
    <source>
        <dbReference type="SAM" id="MobiDB-lite"/>
    </source>
</evidence>
<evidence type="ECO:0000256" key="3">
    <source>
        <dbReference type="ARBA" id="ARBA00022692"/>
    </source>
</evidence>
<dbReference type="Pfam" id="PF07690">
    <property type="entry name" value="MFS_1"/>
    <property type="match status" value="1"/>
</dbReference>
<feature type="compositionally biased region" description="Basic and acidic residues" evidence="6">
    <location>
        <begin position="1"/>
        <end position="12"/>
    </location>
</feature>